<evidence type="ECO:0000256" key="9">
    <source>
        <dbReference type="SAM" id="Coils"/>
    </source>
</evidence>
<keyword evidence="12" id="KW-1185">Reference proteome</keyword>
<dbReference type="GO" id="GO:0003677">
    <property type="term" value="F:DNA binding"/>
    <property type="evidence" value="ECO:0007669"/>
    <property type="project" value="InterPro"/>
</dbReference>
<feature type="coiled-coil region" evidence="9">
    <location>
        <begin position="174"/>
        <end position="201"/>
    </location>
</feature>
<dbReference type="GO" id="GO:0003887">
    <property type="term" value="F:DNA-directed DNA polymerase activity"/>
    <property type="evidence" value="ECO:0007669"/>
    <property type="project" value="UniProtKB-KW"/>
</dbReference>
<dbReference type="InterPro" id="IPR005790">
    <property type="entry name" value="DNA_polIII_delta"/>
</dbReference>
<dbReference type="EMBL" id="FOLE01000015">
    <property type="protein sequence ID" value="SFC97016.1"/>
    <property type="molecule type" value="Genomic_DNA"/>
</dbReference>
<evidence type="ECO:0000256" key="4">
    <source>
        <dbReference type="ARBA" id="ARBA00022695"/>
    </source>
</evidence>
<accession>A0A1I1NHV7</accession>
<evidence type="ECO:0000259" key="10">
    <source>
        <dbReference type="Pfam" id="PF06144"/>
    </source>
</evidence>
<organism evidence="11 12">
    <name type="scientific">Flexibacter flexilis DSM 6793</name>
    <dbReference type="NCBI Taxonomy" id="927664"/>
    <lineage>
        <taxon>Bacteria</taxon>
        <taxon>Pseudomonadati</taxon>
        <taxon>Bacteroidota</taxon>
        <taxon>Cytophagia</taxon>
        <taxon>Cytophagales</taxon>
        <taxon>Flexibacteraceae</taxon>
        <taxon>Flexibacter</taxon>
    </lineage>
</organism>
<dbReference type="Proteomes" id="UP000199514">
    <property type="component" value="Unassembled WGS sequence"/>
</dbReference>
<dbReference type="OrthoDB" id="1172326at2"/>
<dbReference type="RefSeq" id="WP_091516574.1">
    <property type="nucleotide sequence ID" value="NZ_FOLE01000015.1"/>
</dbReference>
<gene>
    <name evidence="11" type="ORF">SAMN05421780_11523</name>
</gene>
<evidence type="ECO:0000256" key="7">
    <source>
        <dbReference type="ARBA" id="ARBA00034754"/>
    </source>
</evidence>
<dbReference type="Gene3D" id="1.10.8.60">
    <property type="match status" value="1"/>
</dbReference>
<protein>
    <recommendedName>
        <fullName evidence="2">DNA polymerase III subunit delta</fullName>
        <ecNumber evidence="1">2.7.7.7</ecNumber>
    </recommendedName>
</protein>
<proteinExistence type="inferred from homology"/>
<dbReference type="Gene3D" id="1.20.272.10">
    <property type="match status" value="1"/>
</dbReference>
<dbReference type="SUPFAM" id="SSF52540">
    <property type="entry name" value="P-loop containing nucleoside triphosphate hydrolases"/>
    <property type="match status" value="1"/>
</dbReference>
<feature type="domain" description="DNA polymerase III delta N-terminal" evidence="10">
    <location>
        <begin position="21"/>
        <end position="140"/>
    </location>
</feature>
<evidence type="ECO:0000256" key="8">
    <source>
        <dbReference type="ARBA" id="ARBA00049244"/>
    </source>
</evidence>
<keyword evidence="4" id="KW-0548">Nucleotidyltransferase</keyword>
<keyword evidence="6" id="KW-0239">DNA-directed DNA polymerase</keyword>
<evidence type="ECO:0000256" key="2">
    <source>
        <dbReference type="ARBA" id="ARBA00017703"/>
    </source>
</evidence>
<comment type="similarity">
    <text evidence="7">Belongs to the DNA polymerase HolA subunit family.</text>
</comment>
<comment type="catalytic activity">
    <reaction evidence="8">
        <text>DNA(n) + a 2'-deoxyribonucleoside 5'-triphosphate = DNA(n+1) + diphosphate</text>
        <dbReference type="Rhea" id="RHEA:22508"/>
        <dbReference type="Rhea" id="RHEA-COMP:17339"/>
        <dbReference type="Rhea" id="RHEA-COMP:17340"/>
        <dbReference type="ChEBI" id="CHEBI:33019"/>
        <dbReference type="ChEBI" id="CHEBI:61560"/>
        <dbReference type="ChEBI" id="CHEBI:173112"/>
        <dbReference type="EC" id="2.7.7.7"/>
    </reaction>
</comment>
<evidence type="ECO:0000256" key="6">
    <source>
        <dbReference type="ARBA" id="ARBA00022932"/>
    </source>
</evidence>
<reference evidence="11 12" key="1">
    <citation type="submission" date="2016-10" db="EMBL/GenBank/DDBJ databases">
        <authorList>
            <person name="de Groot N.N."/>
        </authorList>
    </citation>
    <scope>NUCLEOTIDE SEQUENCE [LARGE SCALE GENOMIC DNA]</scope>
    <source>
        <strain evidence="11 12">DSM 6793</strain>
    </source>
</reference>
<evidence type="ECO:0000256" key="5">
    <source>
        <dbReference type="ARBA" id="ARBA00022705"/>
    </source>
</evidence>
<dbReference type="GO" id="GO:0006261">
    <property type="term" value="P:DNA-templated DNA replication"/>
    <property type="evidence" value="ECO:0007669"/>
    <property type="project" value="TreeGrafter"/>
</dbReference>
<evidence type="ECO:0000256" key="1">
    <source>
        <dbReference type="ARBA" id="ARBA00012417"/>
    </source>
</evidence>
<dbReference type="GO" id="GO:0009360">
    <property type="term" value="C:DNA polymerase III complex"/>
    <property type="evidence" value="ECO:0007669"/>
    <property type="project" value="InterPro"/>
</dbReference>
<dbReference type="AlphaFoldDB" id="A0A1I1NHV7"/>
<sequence>MPVSPESVIKDLKEQKFAPVYFLQGEEPYYIDLICDLIEKNALPESERSFNQVIMYGKDVDMGVVLNNARRFPMMAQRQVVIVKEAQELADLNKEEGQKLLGNYIQTPLPSTVLVFAHKHKTIDGRKPLAKILDKMAVLVDSPKVRDYKLPDWISGYFREKGLTAKPSTLQLLAENIGADLSRLANEIDKLSINLQGKQTEITPELVQQYVGISKDYNVFELQKALVERNVLKANKIIQYFEADPKSNPLVLNVAALFGFFTKVLLVHAATDKTEKALAALLKVNPFFVKDYLAATRTFPFGKTIQIIGFLREADIRSKGIDSGNATEGEIMKELIFKILH</sequence>
<keyword evidence="9" id="KW-0175">Coiled coil</keyword>
<dbReference type="InterPro" id="IPR008921">
    <property type="entry name" value="DNA_pol3_clamp-load_cplx_C"/>
</dbReference>
<evidence type="ECO:0000313" key="11">
    <source>
        <dbReference type="EMBL" id="SFC97016.1"/>
    </source>
</evidence>
<dbReference type="EC" id="2.7.7.7" evidence="1"/>
<dbReference type="Gene3D" id="3.40.50.300">
    <property type="entry name" value="P-loop containing nucleotide triphosphate hydrolases"/>
    <property type="match status" value="1"/>
</dbReference>
<dbReference type="NCBIfam" id="TIGR01128">
    <property type="entry name" value="holA"/>
    <property type="match status" value="1"/>
</dbReference>
<name>A0A1I1NHV7_9BACT</name>
<dbReference type="InterPro" id="IPR027417">
    <property type="entry name" value="P-loop_NTPase"/>
</dbReference>
<dbReference type="InterPro" id="IPR010372">
    <property type="entry name" value="DNA_pol3_delta_N"/>
</dbReference>
<dbReference type="STRING" id="927664.SAMN05421780_11523"/>
<dbReference type="PANTHER" id="PTHR34388">
    <property type="entry name" value="DNA POLYMERASE III SUBUNIT DELTA"/>
    <property type="match status" value="1"/>
</dbReference>
<dbReference type="SUPFAM" id="SSF48019">
    <property type="entry name" value="post-AAA+ oligomerization domain-like"/>
    <property type="match status" value="1"/>
</dbReference>
<keyword evidence="3" id="KW-0808">Transferase</keyword>
<dbReference type="Pfam" id="PF06144">
    <property type="entry name" value="DNA_pol3_delta"/>
    <property type="match status" value="1"/>
</dbReference>
<evidence type="ECO:0000256" key="3">
    <source>
        <dbReference type="ARBA" id="ARBA00022679"/>
    </source>
</evidence>
<keyword evidence="5" id="KW-0235">DNA replication</keyword>
<dbReference type="PANTHER" id="PTHR34388:SF1">
    <property type="entry name" value="DNA POLYMERASE III SUBUNIT DELTA"/>
    <property type="match status" value="1"/>
</dbReference>
<evidence type="ECO:0000313" key="12">
    <source>
        <dbReference type="Proteomes" id="UP000199514"/>
    </source>
</evidence>